<protein>
    <submittedName>
        <fullName evidence="2">Uncharacterized protein</fullName>
    </submittedName>
</protein>
<dbReference type="Gene3D" id="2.60.320.10">
    <property type="entry name" value="N-utilization substance G protein NusG, insert domain"/>
    <property type="match status" value="1"/>
</dbReference>
<evidence type="ECO:0000313" key="2">
    <source>
        <dbReference type="EMBL" id="EFE28369.1"/>
    </source>
</evidence>
<dbReference type="AlphaFoldDB" id="D6GRS8"/>
<feature type="transmembrane region" description="Helical" evidence="1">
    <location>
        <begin position="7"/>
        <end position="24"/>
    </location>
</feature>
<dbReference type="PROSITE" id="PS51257">
    <property type="entry name" value="PROKAR_LIPOPROTEIN"/>
    <property type="match status" value="1"/>
</dbReference>
<name>D6GRS8_FILAD</name>
<accession>D6GRS8</accession>
<dbReference type="OrthoDB" id="47603at2"/>
<proteinExistence type="predicted"/>
<dbReference type="KEGG" id="faa:HMPREF0389_00284"/>
<dbReference type="Proteomes" id="UP000007468">
    <property type="component" value="Chromosome"/>
</dbReference>
<keyword evidence="3" id="KW-1185">Reference proteome</keyword>
<keyword evidence="1" id="KW-1133">Transmembrane helix</keyword>
<dbReference type="CDD" id="cd09911">
    <property type="entry name" value="Lin0431_like"/>
    <property type="match status" value="1"/>
</dbReference>
<dbReference type="STRING" id="546269.HMPREF0389_00284"/>
<evidence type="ECO:0000313" key="3">
    <source>
        <dbReference type="Proteomes" id="UP000007468"/>
    </source>
</evidence>
<dbReference type="InterPro" id="IPR038690">
    <property type="entry name" value="NusG_2_sf"/>
</dbReference>
<dbReference type="RefSeq" id="WP_014262023.1">
    <property type="nucleotide sequence ID" value="NC_016630.1"/>
</dbReference>
<keyword evidence="1" id="KW-0812">Transmembrane</keyword>
<evidence type="ECO:0000256" key="1">
    <source>
        <dbReference type="SAM" id="Phobius"/>
    </source>
</evidence>
<sequence length="127" mass="14311">MIKKGDIIIICIIFILACIGMYFTNVEKETSMKIIEVFHDGKIVASYKVDCNFDKKFDFFDGKGGHEVYWIHDGGVEVIESNTPHKICMKMGFINRGGQMIVALPHKMYIRIISSSGQSSDLDAVVE</sequence>
<dbReference type="eggNOG" id="COG5341">
    <property type="taxonomic scope" value="Bacteria"/>
</dbReference>
<organism evidence="2 3">
    <name type="scientific">Filifactor alocis (strain ATCC 35896 / CCUG 47790 / D40 B5)</name>
    <name type="common">Fusobacterium alocis</name>
    <dbReference type="NCBI Taxonomy" id="546269"/>
    <lineage>
        <taxon>Bacteria</taxon>
        <taxon>Bacillati</taxon>
        <taxon>Bacillota</taxon>
        <taxon>Clostridia</taxon>
        <taxon>Peptostreptococcales</taxon>
        <taxon>Filifactoraceae</taxon>
        <taxon>Filifactor</taxon>
    </lineage>
</organism>
<keyword evidence="1" id="KW-0472">Membrane</keyword>
<gene>
    <name evidence="2" type="ordered locus">HMPREF0389_00284</name>
</gene>
<dbReference type="Pfam" id="PF07009">
    <property type="entry name" value="NusG_II"/>
    <property type="match status" value="1"/>
</dbReference>
<reference evidence="3" key="1">
    <citation type="submission" date="2010-12" db="EMBL/GenBank/DDBJ databases">
        <title>The genome sequence of Filifactor alocis strain ATCC 35896.</title>
        <authorList>
            <consortium name="The Broad Institute Genome Sequencing Platform"/>
            <person name="Ward D."/>
            <person name="Earl A."/>
            <person name="Feldgarden M."/>
            <person name="Young S.K."/>
            <person name="Gargeya S."/>
            <person name="Zeng Q."/>
            <person name="Alvarado L."/>
            <person name="Berlin A."/>
            <person name="Bochicchio J."/>
            <person name="Chapman S.B."/>
            <person name="Chen Z."/>
            <person name="Freedman E."/>
            <person name="Gellesch M."/>
            <person name="Goldberg J."/>
            <person name="Griggs A."/>
            <person name="Gujja S."/>
            <person name="Heilman E."/>
            <person name="Heiman D."/>
            <person name="Howarth C."/>
            <person name="Mehta T."/>
            <person name="Neiman D."/>
            <person name="Pearson M."/>
            <person name="Roberts A."/>
            <person name="Saif S."/>
            <person name="Shea T."/>
            <person name="Shenoy N."/>
            <person name="Sisk P."/>
            <person name="Stolte C."/>
            <person name="Sykes S."/>
            <person name="White J."/>
            <person name="Yandava C."/>
            <person name="Izard J."/>
            <person name="Blanton J.M."/>
            <person name="Baranova O.V."/>
            <person name="Tanner A.C."/>
            <person name="Dewhirst F.E."/>
            <person name="Haas B."/>
            <person name="Nusbaum C."/>
            <person name="Birren B."/>
        </authorList>
    </citation>
    <scope>NUCLEOTIDE SEQUENCE [LARGE SCALE GENOMIC DNA]</scope>
    <source>
        <strain evidence="3">ATCC 35896 / D40 B5</strain>
    </source>
</reference>
<dbReference type="EMBL" id="CP002390">
    <property type="protein sequence ID" value="EFE28369.1"/>
    <property type="molecule type" value="Genomic_DNA"/>
</dbReference>